<evidence type="ECO:0000313" key="4">
    <source>
        <dbReference type="EMBL" id="CAB4870056.1"/>
    </source>
</evidence>
<reference evidence="4" key="1">
    <citation type="submission" date="2020-05" db="EMBL/GenBank/DDBJ databases">
        <authorList>
            <person name="Chiriac C."/>
            <person name="Salcher M."/>
            <person name="Ghai R."/>
            <person name="Kavagutti S V."/>
        </authorList>
    </citation>
    <scope>NUCLEOTIDE SEQUENCE</scope>
</reference>
<sequence>MGFVTAVSISGLLGNVSTVAGIVAAVAVAVLATLVLNQGRELQSLREDLEFEEDRAYAAEGALAAHAAAVPQQAAAAQPSVPPVQSGAVKVSPAATVAVSVAQAAVDATEEISSGAPALGSATAAPSVAARAVTARVTTVPEPATPPAPTPPIVIAAPAAATPAARTDAASKVVGVPTTAAAGGATRAPRRPSSPEPSKSRRNLLPIVLATVLIVGIALLAVNQFGGNSSSTSGSTNPTSTVGASTGTSGTGAIVAVLNGTPVSGLAGQVASELSQGGFKRGPVTTARDQQTKSTIVAYMPGHAVDAEAVAKLLGVTTPVAPADDATQAIACPDAATCTAEVIVTVGADRTR</sequence>
<feature type="domain" description="LytR/CpsA/Psr regulator C-terminal" evidence="3">
    <location>
        <begin position="255"/>
        <end position="349"/>
    </location>
</feature>
<keyword evidence="2" id="KW-0472">Membrane</keyword>
<evidence type="ECO:0000256" key="1">
    <source>
        <dbReference type="SAM" id="MobiDB-lite"/>
    </source>
</evidence>
<dbReference type="InterPro" id="IPR027381">
    <property type="entry name" value="LytR/CpsA/Psr_C"/>
</dbReference>
<dbReference type="AlphaFoldDB" id="A0A6J7DHS2"/>
<accession>A0A6J7DHS2</accession>
<keyword evidence="2" id="KW-0812">Transmembrane</keyword>
<proteinExistence type="predicted"/>
<gene>
    <name evidence="4" type="ORF">UFOPK3444_00671</name>
</gene>
<organism evidence="4">
    <name type="scientific">freshwater metagenome</name>
    <dbReference type="NCBI Taxonomy" id="449393"/>
    <lineage>
        <taxon>unclassified sequences</taxon>
        <taxon>metagenomes</taxon>
        <taxon>ecological metagenomes</taxon>
    </lineage>
</organism>
<name>A0A6J7DHS2_9ZZZZ</name>
<dbReference type="Pfam" id="PF13399">
    <property type="entry name" value="LytR_C"/>
    <property type="match status" value="1"/>
</dbReference>
<feature type="transmembrane region" description="Helical" evidence="2">
    <location>
        <begin position="12"/>
        <end position="36"/>
    </location>
</feature>
<evidence type="ECO:0000256" key="2">
    <source>
        <dbReference type="SAM" id="Phobius"/>
    </source>
</evidence>
<feature type="transmembrane region" description="Helical" evidence="2">
    <location>
        <begin position="204"/>
        <end position="222"/>
    </location>
</feature>
<protein>
    <submittedName>
        <fullName evidence="4">Unannotated protein</fullName>
    </submittedName>
</protein>
<keyword evidence="2" id="KW-1133">Transmembrane helix</keyword>
<dbReference type="EMBL" id="CAFBLU010000008">
    <property type="protein sequence ID" value="CAB4870056.1"/>
    <property type="molecule type" value="Genomic_DNA"/>
</dbReference>
<feature type="region of interest" description="Disordered" evidence="1">
    <location>
        <begin position="180"/>
        <end position="200"/>
    </location>
</feature>
<evidence type="ECO:0000259" key="3">
    <source>
        <dbReference type="Pfam" id="PF13399"/>
    </source>
</evidence>
<dbReference type="Gene3D" id="3.30.70.2390">
    <property type="match status" value="1"/>
</dbReference>